<dbReference type="PANTHER" id="PTHR43667">
    <property type="entry name" value="CYCLOPROPANE-FATTY-ACYL-PHOSPHOLIPID SYNTHASE"/>
    <property type="match status" value="1"/>
</dbReference>
<accession>A0ABT3IMS1</accession>
<dbReference type="Gene3D" id="3.40.50.150">
    <property type="entry name" value="Vaccinia Virus protein VP39"/>
    <property type="match status" value="1"/>
</dbReference>
<organism evidence="6 7">
    <name type="scientific">Chitinophaga nivalis</name>
    <dbReference type="NCBI Taxonomy" id="2991709"/>
    <lineage>
        <taxon>Bacteria</taxon>
        <taxon>Pseudomonadati</taxon>
        <taxon>Bacteroidota</taxon>
        <taxon>Chitinophagia</taxon>
        <taxon>Chitinophagales</taxon>
        <taxon>Chitinophagaceae</taxon>
        <taxon>Chitinophaga</taxon>
    </lineage>
</organism>
<evidence type="ECO:0000256" key="2">
    <source>
        <dbReference type="ARBA" id="ARBA00022603"/>
    </source>
</evidence>
<keyword evidence="3 6" id="KW-0808">Transferase</keyword>
<dbReference type="Pfam" id="PF02353">
    <property type="entry name" value="CMAS"/>
    <property type="match status" value="1"/>
</dbReference>
<dbReference type="EMBL" id="JAPDNS010000001">
    <property type="protein sequence ID" value="MCW3485268.1"/>
    <property type="molecule type" value="Genomic_DNA"/>
</dbReference>
<dbReference type="GO" id="GO:0008168">
    <property type="term" value="F:methyltransferase activity"/>
    <property type="evidence" value="ECO:0007669"/>
    <property type="project" value="UniProtKB-KW"/>
</dbReference>
<comment type="similarity">
    <text evidence="1">Belongs to the CFA/CMAS family.</text>
</comment>
<keyword evidence="4" id="KW-0949">S-adenosyl-L-methionine</keyword>
<dbReference type="CDD" id="cd02440">
    <property type="entry name" value="AdoMet_MTases"/>
    <property type="match status" value="1"/>
</dbReference>
<dbReference type="InterPro" id="IPR050723">
    <property type="entry name" value="CFA/CMAS"/>
</dbReference>
<proteinExistence type="inferred from homology"/>
<dbReference type="InterPro" id="IPR029063">
    <property type="entry name" value="SAM-dependent_MTases_sf"/>
</dbReference>
<dbReference type="GO" id="GO:0032259">
    <property type="term" value="P:methylation"/>
    <property type="evidence" value="ECO:0007669"/>
    <property type="project" value="UniProtKB-KW"/>
</dbReference>
<evidence type="ECO:0000256" key="4">
    <source>
        <dbReference type="ARBA" id="ARBA00022691"/>
    </source>
</evidence>
<dbReference type="PANTHER" id="PTHR43667:SF1">
    <property type="entry name" value="CYCLOPROPANE-FATTY-ACYL-PHOSPHOLIPID SYNTHASE"/>
    <property type="match status" value="1"/>
</dbReference>
<evidence type="ECO:0000256" key="5">
    <source>
        <dbReference type="ARBA" id="ARBA00023098"/>
    </source>
</evidence>
<comment type="caution">
    <text evidence="6">The sequence shown here is derived from an EMBL/GenBank/DDBJ whole genome shotgun (WGS) entry which is preliminary data.</text>
</comment>
<name>A0ABT3IMS1_9BACT</name>
<dbReference type="EC" id="2.1.1.-" evidence="6"/>
<protein>
    <submittedName>
        <fullName evidence="6">Class I SAM-dependent methyltransferase</fullName>
        <ecNumber evidence="6">2.1.1.-</ecNumber>
    </submittedName>
</protein>
<dbReference type="Proteomes" id="UP001207742">
    <property type="component" value="Unassembled WGS sequence"/>
</dbReference>
<keyword evidence="2 6" id="KW-0489">Methyltransferase</keyword>
<dbReference type="PIRSF" id="PIRSF003085">
    <property type="entry name" value="CMAS"/>
    <property type="match status" value="1"/>
</dbReference>
<evidence type="ECO:0000313" key="7">
    <source>
        <dbReference type="Proteomes" id="UP001207742"/>
    </source>
</evidence>
<dbReference type="SUPFAM" id="SSF53335">
    <property type="entry name" value="S-adenosyl-L-methionine-dependent methyltransferases"/>
    <property type="match status" value="1"/>
</dbReference>
<keyword evidence="5" id="KW-0443">Lipid metabolism</keyword>
<keyword evidence="7" id="KW-1185">Reference proteome</keyword>
<reference evidence="6 7" key="1">
    <citation type="submission" date="2022-10" db="EMBL/GenBank/DDBJ databases">
        <title>Chitinophaga nivalis PC15 sp. nov., isolated from Pyeongchang county, South Korea.</title>
        <authorList>
            <person name="Trinh H.N."/>
        </authorList>
    </citation>
    <scope>NUCLEOTIDE SEQUENCE [LARGE SCALE GENOMIC DNA]</scope>
    <source>
        <strain evidence="6 7">PC14</strain>
    </source>
</reference>
<evidence type="ECO:0000313" key="6">
    <source>
        <dbReference type="EMBL" id="MCW3485268.1"/>
    </source>
</evidence>
<evidence type="ECO:0000256" key="3">
    <source>
        <dbReference type="ARBA" id="ARBA00022679"/>
    </source>
</evidence>
<sequence length="293" mass="33622">MSAENNVGASMEAIQYHYDVSNDFYRFFLDTEMSYSCALWYTGQESLDVAQQQKIDYHIDNLELNPAAASRVLDIGCGWGAVMRRVKQRYALSTVTGITLSDAQVQHIDTLNLTDITATLENWQDHQAAKGTYDGIISVGAFEHFATPEASQEEKIQGYRNFFTSCYQWLKPSGIISLQTIGAGNMKREDLHHFFATEIFPESDLPRLADIATASTFLFEIVSVRNDREMYANTLREWLKNLQGNKQTVVNTFGTDLFKKYEKYFSLLILAFDVYKSMDLYRIKLRKIDKPRQ</sequence>
<evidence type="ECO:0000256" key="1">
    <source>
        <dbReference type="ARBA" id="ARBA00010815"/>
    </source>
</evidence>
<gene>
    <name evidence="6" type="ORF">OL497_15265</name>
</gene>
<dbReference type="RefSeq" id="WP_264731467.1">
    <property type="nucleotide sequence ID" value="NZ_JAPDNR010000001.1"/>
</dbReference>
<dbReference type="InterPro" id="IPR003333">
    <property type="entry name" value="CMAS"/>
</dbReference>